<dbReference type="RefSeq" id="WP_013779846.1">
    <property type="nucleotide sequence ID" value="NC_015520.1"/>
</dbReference>
<evidence type="ECO:0000313" key="3">
    <source>
        <dbReference type="Proteomes" id="UP000008457"/>
    </source>
</evidence>
<dbReference type="AlphaFoldDB" id="F3ZWH7"/>
<dbReference type="HOGENOM" id="CLU_038364_0_0_9"/>
<dbReference type="InterPro" id="IPR001584">
    <property type="entry name" value="Integrase_cat-core"/>
</dbReference>
<gene>
    <name evidence="2" type="ordered locus">Mahau_0191</name>
</gene>
<dbReference type="OrthoDB" id="9794201at2"/>
<dbReference type="InterPro" id="IPR012337">
    <property type="entry name" value="RNaseH-like_sf"/>
</dbReference>
<dbReference type="InterPro" id="IPR009057">
    <property type="entry name" value="Homeodomain-like_sf"/>
</dbReference>
<dbReference type="PANTHER" id="PTHR35004:SF6">
    <property type="entry name" value="TRANSPOSASE"/>
    <property type="match status" value="1"/>
</dbReference>
<protein>
    <submittedName>
        <fullName evidence="2">Integrase catalytic region</fullName>
    </submittedName>
</protein>
<keyword evidence="3" id="KW-1185">Reference proteome</keyword>
<dbReference type="Proteomes" id="UP000008457">
    <property type="component" value="Chromosome"/>
</dbReference>
<dbReference type="PROSITE" id="PS50994">
    <property type="entry name" value="INTEGRASE"/>
    <property type="match status" value="1"/>
</dbReference>
<dbReference type="GO" id="GO:0015074">
    <property type="term" value="P:DNA integration"/>
    <property type="evidence" value="ECO:0007669"/>
    <property type="project" value="InterPro"/>
</dbReference>
<dbReference type="GO" id="GO:0003676">
    <property type="term" value="F:nucleic acid binding"/>
    <property type="evidence" value="ECO:0007669"/>
    <property type="project" value="InterPro"/>
</dbReference>
<dbReference type="STRING" id="697281.Mahau_0191"/>
<dbReference type="Pfam" id="PF00665">
    <property type="entry name" value="rve"/>
    <property type="match status" value="1"/>
</dbReference>
<sequence length="299" mass="35186">MNDADMMAYLRYRAIESVLDAQKGKVDEMVKEVASRTIFDPYFNRSFSFSDRTVYRYLKLYRLYGFDGLKPKVNRNRNNHCVLSPEQIRWITQLKEQLPLRSVRKIIAMLEASCMKERTVSRVLHDMGYTRSNLARDKNVYNHNVSADIFEQYQGDMMEGVYITDKNGNKRKVYLFGFIDNFSKFVPHSQFYYESSLPRMEDCLKKAITKYGVPERVYLDNGKVYVSYNFKLSCARLGIRLSYATPYHPAGKGCIERFWQFVQSDFLTELRLHPVDDIRMLYSRLASINKIAFSTHQVV</sequence>
<accession>F3ZWH7</accession>
<dbReference type="SUPFAM" id="SSF53098">
    <property type="entry name" value="Ribonuclease H-like"/>
    <property type="match status" value="1"/>
</dbReference>
<evidence type="ECO:0000259" key="1">
    <source>
        <dbReference type="PROSITE" id="PS50994"/>
    </source>
</evidence>
<name>F3ZWH7_MAHA5</name>
<proteinExistence type="predicted"/>
<dbReference type="Gene3D" id="3.30.420.10">
    <property type="entry name" value="Ribonuclease H-like superfamily/Ribonuclease H"/>
    <property type="match status" value="1"/>
</dbReference>
<reference evidence="3" key="1">
    <citation type="submission" date="2010-11" db="EMBL/GenBank/DDBJ databases">
        <title>The complete genome of Mahella australiensis DSM 15567.</title>
        <authorList>
            <consortium name="US DOE Joint Genome Institute (JGI-PGF)"/>
            <person name="Lucas S."/>
            <person name="Copeland A."/>
            <person name="Lapidus A."/>
            <person name="Bruce D."/>
            <person name="Goodwin L."/>
            <person name="Pitluck S."/>
            <person name="Kyrpides N."/>
            <person name="Mavromatis K."/>
            <person name="Pagani I."/>
            <person name="Ivanova N."/>
            <person name="Teshima H."/>
            <person name="Brettin T."/>
            <person name="Detter J.C."/>
            <person name="Han C."/>
            <person name="Tapia R."/>
            <person name="Land M."/>
            <person name="Hauser L."/>
            <person name="Markowitz V."/>
            <person name="Cheng J.-F."/>
            <person name="Hugenholtz P."/>
            <person name="Woyke T."/>
            <person name="Wu D."/>
            <person name="Spring S."/>
            <person name="Pukall R."/>
            <person name="Steenblock K."/>
            <person name="Schneider S."/>
            <person name="Klenk H.-P."/>
            <person name="Eisen J.A."/>
        </authorList>
    </citation>
    <scope>NUCLEOTIDE SEQUENCE [LARGE SCALE GENOMIC DNA]</scope>
    <source>
        <strain evidence="3">DSM 15567 / CIP 107919 / 50-1 BON</strain>
    </source>
</reference>
<evidence type="ECO:0000313" key="2">
    <source>
        <dbReference type="EMBL" id="AEE95412.1"/>
    </source>
</evidence>
<organism evidence="2 3">
    <name type="scientific">Mahella australiensis (strain DSM 15567 / CIP 107919 / 50-1 BON)</name>
    <dbReference type="NCBI Taxonomy" id="697281"/>
    <lineage>
        <taxon>Bacteria</taxon>
        <taxon>Bacillati</taxon>
        <taxon>Bacillota</taxon>
        <taxon>Clostridia</taxon>
        <taxon>Thermoanaerobacterales</taxon>
        <taxon>Thermoanaerobacterales Family IV. Incertae Sedis</taxon>
        <taxon>Mahella</taxon>
    </lineage>
</organism>
<dbReference type="SUPFAM" id="SSF46689">
    <property type="entry name" value="Homeodomain-like"/>
    <property type="match status" value="1"/>
</dbReference>
<reference evidence="2 3" key="2">
    <citation type="journal article" date="2011" name="Stand. Genomic Sci.">
        <title>Complete genome sequence of Mahella australiensis type strain (50-1 BON).</title>
        <authorList>
            <person name="Sikorski J."/>
            <person name="Teshima H."/>
            <person name="Nolan M."/>
            <person name="Lucas S."/>
            <person name="Hammon N."/>
            <person name="Deshpande S."/>
            <person name="Cheng J.F."/>
            <person name="Pitluck S."/>
            <person name="Liolios K."/>
            <person name="Pagani I."/>
            <person name="Ivanova N."/>
            <person name="Huntemann M."/>
            <person name="Mavromatis K."/>
            <person name="Ovchinikova G."/>
            <person name="Pati A."/>
            <person name="Tapia R."/>
            <person name="Han C."/>
            <person name="Goodwin L."/>
            <person name="Chen A."/>
            <person name="Palaniappan K."/>
            <person name="Land M."/>
            <person name="Hauser L."/>
            <person name="Ngatchou-Djao O.D."/>
            <person name="Rohde M."/>
            <person name="Pukall R."/>
            <person name="Spring S."/>
            <person name="Abt B."/>
            <person name="Goker M."/>
            <person name="Detter J.C."/>
            <person name="Woyke T."/>
            <person name="Bristow J."/>
            <person name="Markowitz V."/>
            <person name="Hugenholtz P."/>
            <person name="Eisen J.A."/>
            <person name="Kyrpides N.C."/>
            <person name="Klenk H.P."/>
            <person name="Lapidus A."/>
        </authorList>
    </citation>
    <scope>NUCLEOTIDE SEQUENCE [LARGE SCALE GENOMIC DNA]</scope>
    <source>
        <strain evidence="3">DSM 15567 / CIP 107919 / 50-1 BON</strain>
    </source>
</reference>
<dbReference type="eggNOG" id="COG2801">
    <property type="taxonomic scope" value="Bacteria"/>
</dbReference>
<dbReference type="PANTHER" id="PTHR35004">
    <property type="entry name" value="TRANSPOSASE RV3428C-RELATED"/>
    <property type="match status" value="1"/>
</dbReference>
<feature type="domain" description="Integrase catalytic" evidence="1">
    <location>
        <begin position="145"/>
        <end position="299"/>
    </location>
</feature>
<dbReference type="EMBL" id="CP002360">
    <property type="protein sequence ID" value="AEE95412.1"/>
    <property type="molecule type" value="Genomic_DNA"/>
</dbReference>
<dbReference type="KEGG" id="mas:Mahau_0191"/>
<dbReference type="InterPro" id="IPR036397">
    <property type="entry name" value="RNaseH_sf"/>
</dbReference>